<organism evidence="4 5">
    <name type="scientific">Paenarthrobacter histidinolovorans</name>
    <dbReference type="NCBI Taxonomy" id="43664"/>
    <lineage>
        <taxon>Bacteria</taxon>
        <taxon>Bacillati</taxon>
        <taxon>Actinomycetota</taxon>
        <taxon>Actinomycetes</taxon>
        <taxon>Micrococcales</taxon>
        <taxon>Micrococcaceae</taxon>
        <taxon>Paenarthrobacter</taxon>
    </lineage>
</organism>
<dbReference type="SMART" id="SM00909">
    <property type="entry name" value="Germane"/>
    <property type="match status" value="1"/>
</dbReference>
<feature type="region of interest" description="Disordered" evidence="1">
    <location>
        <begin position="39"/>
        <end position="149"/>
    </location>
</feature>
<comment type="caution">
    <text evidence="4">The sequence shown here is derived from an EMBL/GenBank/DDBJ whole genome shotgun (WGS) entry which is preliminary data.</text>
</comment>
<feature type="chain" id="PRO_5046441971" description="GerMN domain-containing protein" evidence="2">
    <location>
        <begin position="39"/>
        <end position="285"/>
    </location>
</feature>
<evidence type="ECO:0000313" key="5">
    <source>
        <dbReference type="Proteomes" id="UP001620520"/>
    </source>
</evidence>
<dbReference type="InterPro" id="IPR019606">
    <property type="entry name" value="GerMN"/>
</dbReference>
<accession>A0ABW8NBL7</accession>
<gene>
    <name evidence="4" type="ORF">ABIA52_003857</name>
</gene>
<evidence type="ECO:0000313" key="4">
    <source>
        <dbReference type="EMBL" id="MFK4640968.1"/>
    </source>
</evidence>
<feature type="compositionally biased region" description="Low complexity" evidence="1">
    <location>
        <begin position="72"/>
        <end position="89"/>
    </location>
</feature>
<feature type="compositionally biased region" description="Pro residues" evidence="1">
    <location>
        <begin position="103"/>
        <end position="116"/>
    </location>
</feature>
<reference evidence="4 5" key="1">
    <citation type="submission" date="2024-10" db="EMBL/GenBank/DDBJ databases">
        <title>Novel secondary metabolite-producing bacteria for plant disease control.</title>
        <authorList>
            <person name="Chevrette M."/>
        </authorList>
    </citation>
    <scope>NUCLEOTIDE SEQUENCE [LARGE SCALE GENOMIC DNA]</scope>
    <source>
        <strain evidence="4 5">J30 TE3557</strain>
    </source>
</reference>
<keyword evidence="5" id="KW-1185">Reference proteome</keyword>
<sequence>MDGQERGAVMHAERGTRSTTAITAACLGFVLWAAGCTAAPDAATSPTSNPLPTVSVPTPPPAAPSTPPVAPAPSAAVTPTPGVPSVAVPAAPPPAASADPAPSATPAPSSAPPGSPAPSTIKPVPVAEPSPQPGTSAPEPSATATVVPVASEDSGPAVYYVAIDDGGARGVRFGCNDSLVPVRGAEVPGDPLSVALGRLLEGGMPVDSDAALYDSLADSSLTFLSGYMSGSTVVVNLSGSLRPGGVCDIPRIQAQLTHTVVSATGASRAEIYVNGRTLTEALSVR</sequence>
<protein>
    <recommendedName>
        <fullName evidence="3">GerMN domain-containing protein</fullName>
    </recommendedName>
</protein>
<feature type="signal peptide" evidence="2">
    <location>
        <begin position="1"/>
        <end position="38"/>
    </location>
</feature>
<dbReference type="RefSeq" id="WP_404595418.1">
    <property type="nucleotide sequence ID" value="NZ_JBIYEW010000003.1"/>
</dbReference>
<proteinExistence type="predicted"/>
<evidence type="ECO:0000256" key="1">
    <source>
        <dbReference type="SAM" id="MobiDB-lite"/>
    </source>
</evidence>
<dbReference type="EMBL" id="JBIYEW010000003">
    <property type="protein sequence ID" value="MFK4640968.1"/>
    <property type="molecule type" value="Genomic_DNA"/>
</dbReference>
<name>A0ABW8NBL7_9MICC</name>
<evidence type="ECO:0000256" key="2">
    <source>
        <dbReference type="SAM" id="SignalP"/>
    </source>
</evidence>
<feature type="domain" description="GerMN" evidence="3">
    <location>
        <begin position="192"/>
        <end position="282"/>
    </location>
</feature>
<dbReference type="Pfam" id="PF10646">
    <property type="entry name" value="Germane"/>
    <property type="match status" value="1"/>
</dbReference>
<evidence type="ECO:0000259" key="3">
    <source>
        <dbReference type="SMART" id="SM00909"/>
    </source>
</evidence>
<feature type="compositionally biased region" description="Low complexity" evidence="1">
    <location>
        <begin position="39"/>
        <end position="56"/>
    </location>
</feature>
<dbReference type="Proteomes" id="UP001620520">
    <property type="component" value="Unassembled WGS sequence"/>
</dbReference>
<feature type="compositionally biased region" description="Pro residues" evidence="1">
    <location>
        <begin position="57"/>
        <end position="71"/>
    </location>
</feature>
<keyword evidence="2" id="KW-0732">Signal</keyword>